<comment type="caution">
    <text evidence="2">The sequence shown here is derived from an EMBL/GenBank/DDBJ whole genome shotgun (WGS) entry which is preliminary data.</text>
</comment>
<dbReference type="Gene3D" id="3.40.50.880">
    <property type="match status" value="1"/>
</dbReference>
<protein>
    <submittedName>
        <fullName evidence="2">ThuA domain-containing protein</fullName>
    </submittedName>
</protein>
<evidence type="ECO:0000313" key="2">
    <source>
        <dbReference type="EMBL" id="MDA0160779.1"/>
    </source>
</evidence>
<dbReference type="InterPro" id="IPR029062">
    <property type="entry name" value="Class_I_gatase-like"/>
</dbReference>
<name>A0A9X3MQR3_9ACTN</name>
<keyword evidence="3" id="KW-1185">Reference proteome</keyword>
<evidence type="ECO:0000313" key="3">
    <source>
        <dbReference type="Proteomes" id="UP001149140"/>
    </source>
</evidence>
<proteinExistence type="predicted"/>
<accession>A0A9X3MQR3</accession>
<dbReference type="PANTHER" id="PTHR40469">
    <property type="entry name" value="SECRETED GLYCOSYL HYDROLASE"/>
    <property type="match status" value="1"/>
</dbReference>
<dbReference type="PANTHER" id="PTHR40469:SF2">
    <property type="entry name" value="GALACTOSE-BINDING DOMAIN-LIKE SUPERFAMILY PROTEIN"/>
    <property type="match status" value="1"/>
</dbReference>
<dbReference type="SUPFAM" id="SSF52317">
    <property type="entry name" value="Class I glutamine amidotransferase-like"/>
    <property type="match status" value="1"/>
</dbReference>
<gene>
    <name evidence="2" type="ORF">OM076_10925</name>
</gene>
<evidence type="ECO:0000259" key="1">
    <source>
        <dbReference type="Pfam" id="PF06283"/>
    </source>
</evidence>
<dbReference type="Pfam" id="PF06283">
    <property type="entry name" value="ThuA"/>
    <property type="match status" value="1"/>
</dbReference>
<dbReference type="Proteomes" id="UP001149140">
    <property type="component" value="Unassembled WGS sequence"/>
</dbReference>
<dbReference type="InterPro" id="IPR029010">
    <property type="entry name" value="ThuA-like"/>
</dbReference>
<dbReference type="AlphaFoldDB" id="A0A9X3MQR3"/>
<feature type="domain" description="ThuA-like" evidence="1">
    <location>
        <begin position="655"/>
        <end position="910"/>
    </location>
</feature>
<reference evidence="2" key="1">
    <citation type="submission" date="2022-10" db="EMBL/GenBank/DDBJ databases">
        <title>The WGS of Solirubrobacter ginsenosidimutans DSM 21036.</title>
        <authorList>
            <person name="Jiang Z."/>
        </authorList>
    </citation>
    <scope>NUCLEOTIDE SEQUENCE</scope>
    <source>
        <strain evidence="2">DSM 21036</strain>
    </source>
</reference>
<dbReference type="EMBL" id="JAPDOD010000007">
    <property type="protein sequence ID" value="MDA0160779.1"/>
    <property type="molecule type" value="Genomic_DNA"/>
</dbReference>
<sequence length="1157" mass="117274">MAVVSPALAADTVAPVVAPAAFSAPPNGNSNWRITAPQTLTLSATDDVAVSKFQYSLDGGATYVDVPVTAGPAATASVPLSQEGNTSVRYRAVDSSGNLSRGATTNTTLNQASTAGATAVRLTSTTGRGAGDSLLIDTGAGQETATIATIVTPAPAAPAPNVTLTAPLANAHAANATVAGTAFYNTITLQIDTKAPIAIWGPTPTTLQPNNATTGAPAAAAGDTQIRLASLTGRAAGDTLQLDRGANAETVKIASVVSPAPAAPAPNVVLTSALTKNHLNGVSVYVPQVVDGKILQSQTLTPTFADPRLADPTDTVTNGAGGSAPRLMTLDGTQVIPKAVALNTLTVGKHTETVSLQDSAGNASKYTNTFAVTTSFADLSTVIDQLANNALTTTLNGATAVGATGLRLATPWGFRPGQQLVIDSGANQETVTVSKALSPPPTVSTTLTAPASAGANAVRIASYSSEVLPGGAQPPSNNGPVVGQPIVLDTGANQEVVTVAKHISPLPAAPAPNVILSAPLAHDHASGTATNLNNVILATPLTKAHATGVTISNPRPIITAAKQTELQGLLADAKTKSDGGDTAGAITSLQSFVTAAGGNAVLSSAGSALRSQLQGTAVDTSGTGVTVGTPEPGVQAIRFFYNPVVPVSIPNAKYKVLITGRAGGYRHESIVDFEWMIQQLGAQNGFDIDIWDPAIGTSPGRNAPAGVSLTTSPFLDPAKLAQYKTIVFDSTVGLSGTSTVNGTEFANLQQYIRNGGGFVSIHGATDSLENNPWYMDLNGAGFTNHGSNSNGGILVDTGAGGSVEYTTADPAHASMAQVPNRFFSVDELYNTNRNPVEMGIVHPLQYENEDSVINQIGYSPGPLMNSDVHPMTWCRNFEGARSYTTVLGHNWQYANEKWFQSMILNAIQWTSGQTYDNCVTFNEVKDMLAAAVAGGGVNAAGNTALSASLASADAAHRAGDDAGAATFAKQFVAQAKNVANVGSDGGKALLDIQSKGVELVNWMTGNEVAPPAPAYTNDQPGTVGGAVPATLALTLGAPATFGAFTPGVAKDYTAATTATVVSTAGDATLSVADPSATATGKLVNGTYSLPQTLQASGGGAFAPVGGSAAPTALKSWSAPTSNESVPVTFKQSIGANDALRTGSYSKTLTFTLSTTTP</sequence>
<organism evidence="2 3">
    <name type="scientific">Solirubrobacter ginsenosidimutans</name>
    <dbReference type="NCBI Taxonomy" id="490573"/>
    <lineage>
        <taxon>Bacteria</taxon>
        <taxon>Bacillati</taxon>
        <taxon>Actinomycetota</taxon>
        <taxon>Thermoleophilia</taxon>
        <taxon>Solirubrobacterales</taxon>
        <taxon>Solirubrobacteraceae</taxon>
        <taxon>Solirubrobacter</taxon>
    </lineage>
</organism>